<keyword evidence="2" id="KW-1185">Reference proteome</keyword>
<dbReference type="EMBL" id="VJMG01000094">
    <property type="protein sequence ID" value="TRL31506.1"/>
    <property type="molecule type" value="Genomic_DNA"/>
</dbReference>
<gene>
    <name evidence="1" type="ORF">FNA46_24430</name>
</gene>
<evidence type="ECO:0000313" key="2">
    <source>
        <dbReference type="Proteomes" id="UP000316801"/>
    </source>
</evidence>
<dbReference type="RefSeq" id="WP_143127845.1">
    <property type="nucleotide sequence ID" value="NZ_VJMG01000094.1"/>
</dbReference>
<dbReference type="Proteomes" id="UP000316801">
    <property type="component" value="Unassembled WGS sequence"/>
</dbReference>
<name>A0A549SPF8_9HYPH</name>
<dbReference type="AlphaFoldDB" id="A0A549SPF8"/>
<comment type="caution">
    <text evidence="1">The sequence shown here is derived from an EMBL/GenBank/DDBJ whole genome shotgun (WGS) entry which is preliminary data.</text>
</comment>
<proteinExistence type="predicted"/>
<sequence>MQSRRDSIPGDTVLYHTVSAYRDRDVWLRAAAFLALPDFPEALLDYCRLMCAPPDLHWPATKIFGQKIRYITCYCLIGNYARSLDDPAFVPSLSALQAVVPASPRQVADQIRGLRAGGYVQTRRDGQDARALHLVPSPSLVREIARSPLSALQVAEAITPGADRLHLRLLEDPDVLCRLLGLSTRQFHAQDILFRPFPTIVSFSGRDAGYLILTAVVGAALARGRGDERWDVSLSYHAMARRFQVSRQHIGNLYAEGEAAGLFRVVNGRLEDMSPELLLEFRTFVAGQMAHYRAMAELLPVPVPGGAASSPSSP</sequence>
<organism evidence="1 2">
    <name type="scientific">Rhizobium straminoryzae</name>
    <dbReference type="NCBI Taxonomy" id="1387186"/>
    <lineage>
        <taxon>Bacteria</taxon>
        <taxon>Pseudomonadati</taxon>
        <taxon>Pseudomonadota</taxon>
        <taxon>Alphaproteobacteria</taxon>
        <taxon>Hyphomicrobiales</taxon>
        <taxon>Rhizobiaceae</taxon>
        <taxon>Rhizobium/Agrobacterium group</taxon>
        <taxon>Rhizobium</taxon>
    </lineage>
</organism>
<protein>
    <submittedName>
        <fullName evidence="1">MarR family transcriptional regulator</fullName>
    </submittedName>
</protein>
<accession>A0A549SPF8</accession>
<evidence type="ECO:0000313" key="1">
    <source>
        <dbReference type="EMBL" id="TRL31506.1"/>
    </source>
</evidence>
<reference evidence="1 2" key="1">
    <citation type="submission" date="2019-07" db="EMBL/GenBank/DDBJ databases">
        <title>Ln-dependent methylotrophs.</title>
        <authorList>
            <person name="Tani A."/>
        </authorList>
    </citation>
    <scope>NUCLEOTIDE SEQUENCE [LARGE SCALE GENOMIC DNA]</scope>
    <source>
        <strain evidence="1 2">SM12</strain>
    </source>
</reference>